<name>A0A346FCS2_9CAUD</name>
<dbReference type="Gene3D" id="3.90.550.10">
    <property type="entry name" value="Spore Coat Polysaccharide Biosynthesis Protein SpsA, Chain A"/>
    <property type="match status" value="2"/>
</dbReference>
<dbReference type="InterPro" id="IPR029044">
    <property type="entry name" value="Nucleotide-diphossugar_trans"/>
</dbReference>
<dbReference type="Proteomes" id="UP000259952">
    <property type="component" value="Segment"/>
</dbReference>
<keyword evidence="2" id="KW-0328">Glycosyltransferase</keyword>
<sequence length="446" mass="51296">MGGNLSMIDLSILVCSTHTRWNNFAQKIQEQLWGQYNSLLPEDQERVEILILTDNKKMMLGEKRNVMVDMAQGKYVVFVDDDDRIAEDYISELLSATESDCDVITFMAMVSLNGGAYKPCHYSKDVEMDYNERDAYYRIPNHICCVKRELAQQVSFPNKLYGEDSAYSKLLLPLLNTEHRLDRYLYFYDYNSKTTETQQHMNGRIRKRQNVAPIVDVIILSNAQSSMLKRMTQEAIDTCLAGANSLPVNIIVVEQNTRIEYKNATTHHCPESFHYNYFANEGALLGNSEWIMVSNNDVVFHDGWLHELLAANHPVVSPISPKDVRQQDITENELGTQVGRHLSGWCFMISREMWCAIGGFDERVSFWGSDDVVVEQVLREGVRPMVVANSVVDHLGSQTLKRQSSNKQNELTWEQLDILIDILGSHRLQNHPEYVRWKKSRVTVDQ</sequence>
<evidence type="ECO:0000256" key="2">
    <source>
        <dbReference type="ARBA" id="ARBA00022676"/>
    </source>
</evidence>
<dbReference type="InterPro" id="IPR001173">
    <property type="entry name" value="Glyco_trans_2-like"/>
</dbReference>
<dbReference type="Pfam" id="PF00535">
    <property type="entry name" value="Glycos_transf_2"/>
    <property type="match status" value="1"/>
</dbReference>
<dbReference type="EMBL" id="MH479913">
    <property type="protein sequence ID" value="AXN53536.1"/>
    <property type="molecule type" value="Genomic_DNA"/>
</dbReference>
<reference evidence="5 6" key="1">
    <citation type="submission" date="2018-06" db="EMBL/GenBank/DDBJ databases">
        <authorList>
            <person name="Searcy Z.E."/>
            <person name="Delesalle V.A."/>
            <person name="Garlena R.A."/>
            <person name="Russell D.A."/>
            <person name="Pope W.H."/>
            <person name="Jacobs-Sera D."/>
            <person name="Hatfull G.F."/>
        </authorList>
    </citation>
    <scope>NUCLEOTIDE SEQUENCE [LARGE SCALE GENOMIC DNA]</scope>
</reference>
<proteinExistence type="inferred from homology"/>
<feature type="domain" description="Glycosyltransferase 2-like" evidence="4">
    <location>
        <begin position="51"/>
        <end position="116"/>
    </location>
</feature>
<dbReference type="GeneID" id="54998551"/>
<evidence type="ECO:0000256" key="1">
    <source>
        <dbReference type="ARBA" id="ARBA00006739"/>
    </source>
</evidence>
<organism evidence="5 6">
    <name type="scientific">Gordonia phage Fryberger</name>
    <dbReference type="NCBI Taxonomy" id="2250392"/>
    <lineage>
        <taxon>Viruses</taxon>
        <taxon>Duplodnaviria</taxon>
        <taxon>Heunggongvirae</taxon>
        <taxon>Uroviricota</taxon>
        <taxon>Caudoviricetes</taxon>
        <taxon>Ronaldovirus</taxon>
        <taxon>Ronaldovirus fryberger</taxon>
    </lineage>
</organism>
<dbReference type="PANTHER" id="PTHR43179">
    <property type="entry name" value="RHAMNOSYLTRANSFERASE WBBL"/>
    <property type="match status" value="1"/>
</dbReference>
<evidence type="ECO:0000256" key="3">
    <source>
        <dbReference type="ARBA" id="ARBA00022679"/>
    </source>
</evidence>
<keyword evidence="3 5" id="KW-0808">Transferase</keyword>
<dbReference type="KEGG" id="vg:54998551"/>
<gene>
    <name evidence="5" type="primary">121</name>
    <name evidence="5" type="ORF">SEA_FRYBERGER_121</name>
</gene>
<protein>
    <submittedName>
        <fullName evidence="5">Glycosyltransferase</fullName>
    </submittedName>
</protein>
<dbReference type="GO" id="GO:0016757">
    <property type="term" value="F:glycosyltransferase activity"/>
    <property type="evidence" value="ECO:0007669"/>
    <property type="project" value="UniProtKB-KW"/>
</dbReference>
<accession>A0A346FCS2</accession>
<evidence type="ECO:0000313" key="6">
    <source>
        <dbReference type="Proteomes" id="UP000259952"/>
    </source>
</evidence>
<comment type="similarity">
    <text evidence="1">Belongs to the glycosyltransferase 2 family.</text>
</comment>
<dbReference type="CDD" id="cd00761">
    <property type="entry name" value="Glyco_tranf_GTA_type"/>
    <property type="match status" value="1"/>
</dbReference>
<keyword evidence="6" id="KW-1185">Reference proteome</keyword>
<evidence type="ECO:0000259" key="4">
    <source>
        <dbReference type="Pfam" id="PF00535"/>
    </source>
</evidence>
<dbReference type="RefSeq" id="YP_009807673.1">
    <property type="nucleotide sequence ID" value="NC_048027.1"/>
</dbReference>
<evidence type="ECO:0000313" key="5">
    <source>
        <dbReference type="EMBL" id="AXN53536.1"/>
    </source>
</evidence>
<dbReference type="PANTHER" id="PTHR43179:SF12">
    <property type="entry name" value="GALACTOFURANOSYLTRANSFERASE GLFT2"/>
    <property type="match status" value="1"/>
</dbReference>
<dbReference type="SUPFAM" id="SSF53448">
    <property type="entry name" value="Nucleotide-diphospho-sugar transferases"/>
    <property type="match status" value="2"/>
</dbReference>